<dbReference type="HOGENOM" id="CLU_010638_0_0_7"/>
<dbReference type="eggNOG" id="COG1074">
    <property type="taxonomic scope" value="Bacteria"/>
</dbReference>
<evidence type="ECO:0000256" key="13">
    <source>
        <dbReference type="ARBA" id="ARBA00048988"/>
    </source>
</evidence>
<dbReference type="InterPro" id="IPR011604">
    <property type="entry name" value="PDDEXK-like_dom_sf"/>
</dbReference>
<evidence type="ECO:0000256" key="10">
    <source>
        <dbReference type="ARBA" id="ARBA00023235"/>
    </source>
</evidence>
<dbReference type="AlphaFoldDB" id="F2LWQ6"/>
<keyword evidence="7 14" id="KW-0067">ATP-binding</keyword>
<dbReference type="GO" id="GO:0005829">
    <property type="term" value="C:cytosol"/>
    <property type="evidence" value="ECO:0007669"/>
    <property type="project" value="TreeGrafter"/>
</dbReference>
<dbReference type="EMBL" id="CP002606">
    <property type="protein sequence ID" value="AEA33034.1"/>
    <property type="molecule type" value="Genomic_DNA"/>
</dbReference>
<organism evidence="16 17">
    <name type="scientific">Hippea maritima (strain ATCC 700847 / DSM 10411 / MH2)</name>
    <dbReference type="NCBI Taxonomy" id="760142"/>
    <lineage>
        <taxon>Bacteria</taxon>
        <taxon>Pseudomonadati</taxon>
        <taxon>Campylobacterota</taxon>
        <taxon>Desulfurellia</taxon>
        <taxon>Desulfurellales</taxon>
        <taxon>Hippeaceae</taxon>
        <taxon>Hippea</taxon>
    </lineage>
</organism>
<keyword evidence="8" id="KW-0238">DNA-binding</keyword>
<evidence type="ECO:0000256" key="11">
    <source>
        <dbReference type="ARBA" id="ARBA00034617"/>
    </source>
</evidence>
<dbReference type="PANTHER" id="PTHR11070:SF67">
    <property type="entry name" value="DNA 3'-5' HELICASE"/>
    <property type="match status" value="1"/>
</dbReference>
<evidence type="ECO:0000256" key="4">
    <source>
        <dbReference type="ARBA" id="ARBA00022801"/>
    </source>
</evidence>
<protein>
    <recommendedName>
        <fullName evidence="12">DNA 3'-5' helicase</fullName>
        <ecNumber evidence="12">5.6.2.4</ecNumber>
    </recommendedName>
</protein>
<keyword evidence="2 14" id="KW-0547">Nucleotide-binding</keyword>
<gene>
    <name evidence="16" type="ordered locus">Hipma_0051</name>
</gene>
<keyword evidence="4 14" id="KW-0378">Hydrolase</keyword>
<evidence type="ECO:0000313" key="17">
    <source>
        <dbReference type="Proteomes" id="UP000008139"/>
    </source>
</evidence>
<reference evidence="17" key="2">
    <citation type="submission" date="2011-03" db="EMBL/GenBank/DDBJ databases">
        <title>The complete genome of Hippea maritima DSM 10411.</title>
        <authorList>
            <consortium name="US DOE Joint Genome Institute (JGI-PGF)"/>
            <person name="Lucas S."/>
            <person name="Copeland A."/>
            <person name="Lapidus A."/>
            <person name="Bruce D."/>
            <person name="Goodwin L."/>
            <person name="Pitluck S."/>
            <person name="Peters L."/>
            <person name="Kyrpides N."/>
            <person name="Mavromatis K."/>
            <person name="Pagani I."/>
            <person name="Ivanova N."/>
            <person name="Mikhailova N."/>
            <person name="Lu M."/>
            <person name="Detter J.C."/>
            <person name="Tapia R."/>
            <person name="Han C."/>
            <person name="Land M."/>
            <person name="Hauser L."/>
            <person name="Markowitz V."/>
            <person name="Cheng J.-F."/>
            <person name="Hugenholtz P."/>
            <person name="Woyke T."/>
            <person name="Wu D."/>
            <person name="Spring S."/>
            <person name="Schroeder M."/>
            <person name="Brambilla E."/>
            <person name="Klenk H.-P."/>
            <person name="Eisen J.A."/>
        </authorList>
    </citation>
    <scope>NUCLEOTIDE SEQUENCE [LARGE SCALE GENOMIC DNA]</scope>
    <source>
        <strain evidence="17">ATCC 700847 / DSM 10411 / MH2</strain>
    </source>
</reference>
<evidence type="ECO:0000256" key="8">
    <source>
        <dbReference type="ARBA" id="ARBA00023125"/>
    </source>
</evidence>
<evidence type="ECO:0000256" key="12">
    <source>
        <dbReference type="ARBA" id="ARBA00034808"/>
    </source>
</evidence>
<dbReference type="GO" id="GO:0043138">
    <property type="term" value="F:3'-5' DNA helicase activity"/>
    <property type="evidence" value="ECO:0007669"/>
    <property type="project" value="UniProtKB-EC"/>
</dbReference>
<dbReference type="InterPro" id="IPR000212">
    <property type="entry name" value="DNA_helicase_UvrD/REP"/>
</dbReference>
<evidence type="ECO:0000256" key="5">
    <source>
        <dbReference type="ARBA" id="ARBA00022806"/>
    </source>
</evidence>
<dbReference type="GO" id="GO:0005524">
    <property type="term" value="F:ATP binding"/>
    <property type="evidence" value="ECO:0007669"/>
    <property type="project" value="UniProtKB-UniRule"/>
</dbReference>
<dbReference type="GO" id="GO:0000725">
    <property type="term" value="P:recombinational repair"/>
    <property type="evidence" value="ECO:0007669"/>
    <property type="project" value="TreeGrafter"/>
</dbReference>
<dbReference type="GO" id="GO:0003677">
    <property type="term" value="F:DNA binding"/>
    <property type="evidence" value="ECO:0007669"/>
    <property type="project" value="UniProtKB-KW"/>
</dbReference>
<dbReference type="InterPro" id="IPR014016">
    <property type="entry name" value="UvrD-like_ATP-bd"/>
</dbReference>
<evidence type="ECO:0000256" key="2">
    <source>
        <dbReference type="ARBA" id="ARBA00022741"/>
    </source>
</evidence>
<keyword evidence="5 14" id="KW-0347">Helicase</keyword>
<feature type="domain" description="UvrD-like helicase ATP-binding" evidence="15">
    <location>
        <begin position="1"/>
        <end position="460"/>
    </location>
</feature>
<evidence type="ECO:0000256" key="7">
    <source>
        <dbReference type="ARBA" id="ARBA00022840"/>
    </source>
</evidence>
<dbReference type="PROSITE" id="PS51198">
    <property type="entry name" value="UVRD_HELICASE_ATP_BIND"/>
    <property type="match status" value="1"/>
</dbReference>
<dbReference type="Gene3D" id="1.10.3170.10">
    <property type="entry name" value="Recbcd, chain B, domain 2"/>
    <property type="match status" value="1"/>
</dbReference>
<keyword evidence="9" id="KW-0234">DNA repair</keyword>
<evidence type="ECO:0000256" key="14">
    <source>
        <dbReference type="PROSITE-ProRule" id="PRU00560"/>
    </source>
</evidence>
<keyword evidence="17" id="KW-1185">Reference proteome</keyword>
<keyword evidence="6" id="KW-0269">Exonuclease</keyword>
<dbReference type="Pfam" id="PF13361">
    <property type="entry name" value="UvrD_C"/>
    <property type="match status" value="1"/>
</dbReference>
<dbReference type="STRING" id="760142.Hipma_0051"/>
<dbReference type="Pfam" id="PF00580">
    <property type="entry name" value="UvrD-helicase"/>
    <property type="match status" value="1"/>
</dbReference>
<evidence type="ECO:0000256" key="9">
    <source>
        <dbReference type="ARBA" id="ARBA00023204"/>
    </source>
</evidence>
<evidence type="ECO:0000256" key="1">
    <source>
        <dbReference type="ARBA" id="ARBA00022722"/>
    </source>
</evidence>
<feature type="binding site" evidence="14">
    <location>
        <begin position="16"/>
        <end position="23"/>
    </location>
    <ligand>
        <name>ATP</name>
        <dbReference type="ChEBI" id="CHEBI:30616"/>
    </ligand>
</feature>
<keyword evidence="1" id="KW-0540">Nuclease</keyword>
<dbReference type="PANTHER" id="PTHR11070">
    <property type="entry name" value="UVRD / RECB / PCRA DNA HELICASE FAMILY MEMBER"/>
    <property type="match status" value="1"/>
</dbReference>
<dbReference type="InParanoid" id="F2LWQ6"/>
<dbReference type="GO" id="GO:0004527">
    <property type="term" value="F:exonuclease activity"/>
    <property type="evidence" value="ECO:0007669"/>
    <property type="project" value="UniProtKB-KW"/>
</dbReference>
<sequence>MEPKDAIAFNNLSIEASAGSGKTYRLAERFLLMLTEYLKSKATLKSLKFCGGNQETCQTPTSIDSIIAITFTNKAAAEMKERVISFLKCLAGIKSDNVPDVGLDKDSSFKLLVEIVEKFSDFHITTIDSFMNRILKAFAADLNIHPDYEITFDRDTIFDEAFETLVADKANAEELLSFLNKLLLLSQYEGMNPKAIVKKGLKKFEEVELEEGVVGFSDLLNCLDIKAKTLEEIYNSLKRKVRTEIGIIRQILEESKKLFDGRQIRTLKTIDEENIIEKYEKLKERQSDNPSCNFLKSNNLPPETEKAFNESFNSLIEISEQFLLLKGVYEAEAIKEQLSKLKEIEKRIKSSLNIVEISTISKDISGILRKDLGVSYAFCRLGERISHYLIDEFQDTSHSQFEAMEPLIDNALAGEGSVFVVGDKKQAIYAWRGGDYTIFDKITNKDGIETDRLKLNYRSAKNIVKFNNKVFKVAKLLNNEFSSALSKNSAGKKIRDAIIDIYKYSYQRIDKNKQDNNPGYIEVKLADKDVIDENRDEFYRKSMIRLIDRLINKFKLKPSQIMILIRQKENIKKVFSWLKEEFPNIEFITEDSLTLISNAEIKKLLLVASAIAFEEEPAYKKALELINCNIDIKGLTEQIKGLTPYEVFVKLLSFDEFDNKNNKAYFDRLLEEVLKLTEQQKSLQEIIQYFYDNPDITITLNEEIEAVRIMTIHKAKGLESHTVIVPFYDWSLFNPPKNLYRTVDLSPFVKGKKAFLKIDKDIKLFLDDAKEQYADFVKTQFIESLNIMYVASTRAKENLFIIGTFKEKKNNKMTSGDMLDSILKGVYPDQFKQKFFLKVLKFGELEKQEENKSGSVDDGEIEQQPPKRVSISREFLKVYPKESFNANIEEKRLGSLYHLAMSFIGFMGNKNIDNIAEKAYQKASSLMGYKNPKAVGLIRNTLEDLKDYFENIDGFHNEKEFVDRYGNILRPDRIVVKNSQIYIIDFKSGKKENEHLQQVGNYMRLFKKAKGIIYYADKREIVRVG</sequence>
<dbReference type="Gene3D" id="3.90.320.10">
    <property type="match status" value="1"/>
</dbReference>
<dbReference type="Gene3D" id="3.40.50.300">
    <property type="entry name" value="P-loop containing nucleotide triphosphate hydrolases"/>
    <property type="match status" value="3"/>
</dbReference>
<keyword evidence="10" id="KW-0413">Isomerase</keyword>
<accession>F2LWQ6</accession>
<evidence type="ECO:0000256" key="3">
    <source>
        <dbReference type="ARBA" id="ARBA00022763"/>
    </source>
</evidence>
<comment type="catalytic activity">
    <reaction evidence="11">
        <text>Couples ATP hydrolysis with the unwinding of duplex DNA by translocating in the 3'-5' direction.</text>
        <dbReference type="EC" id="5.6.2.4"/>
    </reaction>
</comment>
<comment type="catalytic activity">
    <reaction evidence="13">
        <text>ATP + H2O = ADP + phosphate + H(+)</text>
        <dbReference type="Rhea" id="RHEA:13065"/>
        <dbReference type="ChEBI" id="CHEBI:15377"/>
        <dbReference type="ChEBI" id="CHEBI:15378"/>
        <dbReference type="ChEBI" id="CHEBI:30616"/>
        <dbReference type="ChEBI" id="CHEBI:43474"/>
        <dbReference type="ChEBI" id="CHEBI:456216"/>
        <dbReference type="EC" id="5.6.2.4"/>
    </reaction>
</comment>
<name>F2LWQ6_HIPMA</name>
<evidence type="ECO:0000313" key="16">
    <source>
        <dbReference type="EMBL" id="AEA33034.1"/>
    </source>
</evidence>
<dbReference type="InterPro" id="IPR014017">
    <property type="entry name" value="DNA_helicase_UvrD-like_C"/>
</dbReference>
<keyword evidence="3" id="KW-0227">DNA damage</keyword>
<dbReference type="EC" id="5.6.2.4" evidence="12"/>
<reference evidence="16 17" key="1">
    <citation type="journal article" date="2011" name="Stand. Genomic Sci.">
        <title>Complete genome sequence of the thermophilic sulfur-reducer Hippea maritima type strain (MH(2)).</title>
        <authorList>
            <person name="Huntemann M."/>
            <person name="Lu M."/>
            <person name="Nolan M."/>
            <person name="Lapidus A."/>
            <person name="Lucas S."/>
            <person name="Hammon N."/>
            <person name="Deshpande S."/>
            <person name="Cheng J.F."/>
            <person name="Tapia R."/>
            <person name="Han C."/>
            <person name="Goodwin L."/>
            <person name="Pitluck S."/>
            <person name="Liolios K."/>
            <person name="Pagani I."/>
            <person name="Ivanova N."/>
            <person name="Ovchinikova G."/>
            <person name="Pati A."/>
            <person name="Chen A."/>
            <person name="Palaniappan K."/>
            <person name="Land M."/>
            <person name="Hauser L."/>
            <person name="Jeffries C.D."/>
            <person name="Detter J.C."/>
            <person name="Brambilla E.M."/>
            <person name="Rohde M."/>
            <person name="Spring S."/>
            <person name="Goker M."/>
            <person name="Woyke T."/>
            <person name="Bristow J."/>
            <person name="Eisen J.A."/>
            <person name="Markowitz V."/>
            <person name="Hugenholtz P."/>
            <person name="Kyrpides N.C."/>
            <person name="Klenk H.P."/>
            <person name="Mavromatis K."/>
        </authorList>
    </citation>
    <scope>NUCLEOTIDE SEQUENCE [LARGE SCALE GENOMIC DNA]</scope>
    <source>
        <strain evidence="17">ATCC 700847 / DSM 10411 / MH2</strain>
    </source>
</reference>
<dbReference type="Proteomes" id="UP000008139">
    <property type="component" value="Chromosome"/>
</dbReference>
<proteinExistence type="predicted"/>
<dbReference type="SUPFAM" id="SSF52540">
    <property type="entry name" value="P-loop containing nucleoside triphosphate hydrolases"/>
    <property type="match status" value="1"/>
</dbReference>
<dbReference type="FunCoup" id="F2LWQ6">
    <property type="interactions" value="77"/>
</dbReference>
<dbReference type="KEGG" id="hmr:Hipma_0051"/>
<evidence type="ECO:0000256" key="6">
    <source>
        <dbReference type="ARBA" id="ARBA00022839"/>
    </source>
</evidence>
<evidence type="ECO:0000259" key="15">
    <source>
        <dbReference type="PROSITE" id="PS51198"/>
    </source>
</evidence>
<dbReference type="InterPro" id="IPR027417">
    <property type="entry name" value="P-loop_NTPase"/>
</dbReference>